<keyword evidence="6 10" id="KW-0106">Calcium</keyword>
<feature type="non-terminal residue" evidence="12">
    <location>
        <position position="130"/>
    </location>
</feature>
<evidence type="ECO:0000256" key="5">
    <source>
        <dbReference type="ARBA" id="ARBA00022737"/>
    </source>
</evidence>
<dbReference type="GO" id="GO:0001736">
    <property type="term" value="P:establishment of planar polarity"/>
    <property type="evidence" value="ECO:0007669"/>
    <property type="project" value="UniProtKB-ARBA"/>
</dbReference>
<evidence type="ECO:0000256" key="9">
    <source>
        <dbReference type="ARBA" id="ARBA00023157"/>
    </source>
</evidence>
<dbReference type="PRINTS" id="PR00205">
    <property type="entry name" value="CADHERIN"/>
</dbReference>
<dbReference type="SUPFAM" id="SSF49313">
    <property type="entry name" value="Cadherin-like"/>
    <property type="match status" value="1"/>
</dbReference>
<keyword evidence="5" id="KW-0677">Repeat</keyword>
<sequence>PPVFKKDIYSGYIDESAIPGSFVMTKEGPLRILAEDLDSGVNGLVMFEIKESSHMDLLTIDPITGAVRTAAALDYEQIAEINVLVSAVDLGQPSLRSETLASLQVRIKDVNDCPPVFSHNIYNATVVFPT</sequence>
<evidence type="ECO:0000259" key="11">
    <source>
        <dbReference type="PROSITE" id="PS50268"/>
    </source>
</evidence>
<dbReference type="Pfam" id="PF00028">
    <property type="entry name" value="Cadherin"/>
    <property type="match status" value="1"/>
</dbReference>
<dbReference type="GO" id="GO:0016020">
    <property type="term" value="C:membrane"/>
    <property type="evidence" value="ECO:0007669"/>
    <property type="project" value="UniProtKB-SubCell"/>
</dbReference>
<dbReference type="Gene3D" id="2.60.40.60">
    <property type="entry name" value="Cadherins"/>
    <property type="match status" value="1"/>
</dbReference>
<feature type="domain" description="Cadherin" evidence="11">
    <location>
        <begin position="5"/>
        <end position="117"/>
    </location>
</feature>
<dbReference type="GO" id="GO:0030855">
    <property type="term" value="P:epithelial cell differentiation"/>
    <property type="evidence" value="ECO:0007669"/>
    <property type="project" value="UniProtKB-ARBA"/>
</dbReference>
<dbReference type="PROSITE" id="PS50268">
    <property type="entry name" value="CADHERIN_2"/>
    <property type="match status" value="1"/>
</dbReference>
<evidence type="ECO:0000313" key="12">
    <source>
        <dbReference type="EMBL" id="JAS74004.1"/>
    </source>
</evidence>
<dbReference type="CDD" id="cd11304">
    <property type="entry name" value="Cadherin_repeat"/>
    <property type="match status" value="1"/>
</dbReference>
<keyword evidence="4" id="KW-0732">Signal</keyword>
<dbReference type="GO" id="GO:0007424">
    <property type="term" value="P:open tracheal system development"/>
    <property type="evidence" value="ECO:0007669"/>
    <property type="project" value="UniProtKB-ARBA"/>
</dbReference>
<evidence type="ECO:0000256" key="8">
    <source>
        <dbReference type="ARBA" id="ARBA00023136"/>
    </source>
</evidence>
<dbReference type="FunFam" id="2.60.40.60:FF:000013">
    <property type="entry name" value="Cadherin EGF LAG seven-pass G-type receptor"/>
    <property type="match status" value="1"/>
</dbReference>
<evidence type="ECO:0000256" key="10">
    <source>
        <dbReference type="PROSITE-ProRule" id="PRU00043"/>
    </source>
</evidence>
<evidence type="ECO:0000256" key="6">
    <source>
        <dbReference type="ARBA" id="ARBA00022837"/>
    </source>
</evidence>
<keyword evidence="7" id="KW-1133">Transmembrane helix</keyword>
<comment type="subcellular location">
    <subcellularLocation>
        <location evidence="1">Membrane</location>
    </subcellularLocation>
</comment>
<keyword evidence="9" id="KW-1015">Disulfide bond</keyword>
<feature type="non-terminal residue" evidence="12">
    <location>
        <position position="1"/>
    </location>
</feature>
<organism evidence="12">
    <name type="scientific">Homalodisca liturata</name>
    <dbReference type="NCBI Taxonomy" id="320908"/>
    <lineage>
        <taxon>Eukaryota</taxon>
        <taxon>Metazoa</taxon>
        <taxon>Ecdysozoa</taxon>
        <taxon>Arthropoda</taxon>
        <taxon>Hexapoda</taxon>
        <taxon>Insecta</taxon>
        <taxon>Pterygota</taxon>
        <taxon>Neoptera</taxon>
        <taxon>Paraneoptera</taxon>
        <taxon>Hemiptera</taxon>
        <taxon>Auchenorrhyncha</taxon>
        <taxon>Membracoidea</taxon>
        <taxon>Cicadellidae</taxon>
        <taxon>Cicadellinae</taxon>
        <taxon>Proconiini</taxon>
        <taxon>Homalodisca</taxon>
    </lineage>
</organism>
<keyword evidence="8" id="KW-0472">Membrane</keyword>
<dbReference type="GO" id="GO:0007163">
    <property type="term" value="P:establishment or maintenance of cell polarity"/>
    <property type="evidence" value="ECO:0007669"/>
    <property type="project" value="UniProtKB-ARBA"/>
</dbReference>
<dbReference type="InterPro" id="IPR015919">
    <property type="entry name" value="Cadherin-like_sf"/>
</dbReference>
<dbReference type="PANTHER" id="PTHR24026">
    <property type="entry name" value="FAT ATYPICAL CADHERIN-RELATED"/>
    <property type="match status" value="1"/>
</dbReference>
<evidence type="ECO:0000256" key="7">
    <source>
        <dbReference type="ARBA" id="ARBA00022989"/>
    </source>
</evidence>
<dbReference type="SMART" id="SM00112">
    <property type="entry name" value="CA"/>
    <property type="match status" value="1"/>
</dbReference>
<proteinExistence type="predicted"/>
<dbReference type="AlphaFoldDB" id="A0A1B6HH26"/>
<dbReference type="InterPro" id="IPR002126">
    <property type="entry name" value="Cadherin-like_dom"/>
</dbReference>
<dbReference type="GO" id="GO:0007156">
    <property type="term" value="P:homophilic cell adhesion via plasma membrane adhesion molecules"/>
    <property type="evidence" value="ECO:0007669"/>
    <property type="project" value="InterPro"/>
</dbReference>
<evidence type="ECO:0000256" key="4">
    <source>
        <dbReference type="ARBA" id="ARBA00022729"/>
    </source>
</evidence>
<protein>
    <recommendedName>
        <fullName evidence="11">Cadherin domain-containing protein</fullName>
    </recommendedName>
</protein>
<evidence type="ECO:0000256" key="3">
    <source>
        <dbReference type="ARBA" id="ARBA00022692"/>
    </source>
</evidence>
<gene>
    <name evidence="12" type="ORF">g.56686</name>
</gene>
<evidence type="ECO:0000256" key="1">
    <source>
        <dbReference type="ARBA" id="ARBA00004370"/>
    </source>
</evidence>
<evidence type="ECO:0000256" key="2">
    <source>
        <dbReference type="ARBA" id="ARBA00022536"/>
    </source>
</evidence>
<keyword evidence="3" id="KW-0812">Transmembrane</keyword>
<name>A0A1B6HH26_9HEMI</name>
<accession>A0A1B6HH26</accession>
<reference evidence="12" key="1">
    <citation type="submission" date="2015-11" db="EMBL/GenBank/DDBJ databases">
        <title>De novo transcriptome assembly of four potential Pierce s Disease insect vectors from Arizona vineyards.</title>
        <authorList>
            <person name="Tassone E.E."/>
        </authorList>
    </citation>
    <scope>NUCLEOTIDE SEQUENCE</scope>
</reference>
<keyword evidence="2" id="KW-0245">EGF-like domain</keyword>
<dbReference type="PANTHER" id="PTHR24026:SF133">
    <property type="entry name" value="CADHERIN-RELATED FAMILY MEMBER 2"/>
    <property type="match status" value="1"/>
</dbReference>
<dbReference type="EMBL" id="GECU01033702">
    <property type="protein sequence ID" value="JAS74004.1"/>
    <property type="molecule type" value="Transcribed_RNA"/>
</dbReference>
<dbReference type="GO" id="GO:0005509">
    <property type="term" value="F:calcium ion binding"/>
    <property type="evidence" value="ECO:0007669"/>
    <property type="project" value="UniProtKB-UniRule"/>
</dbReference>